<proteinExistence type="inferred from homology"/>
<organism evidence="3 4">
    <name type="scientific">Clostridium tyrobutyricum DIVETGP</name>
    <dbReference type="NCBI Taxonomy" id="1408889"/>
    <lineage>
        <taxon>Bacteria</taxon>
        <taxon>Bacillati</taxon>
        <taxon>Bacillota</taxon>
        <taxon>Clostridia</taxon>
        <taxon>Eubacteriales</taxon>
        <taxon>Clostridiaceae</taxon>
        <taxon>Clostridium</taxon>
    </lineage>
</organism>
<reference evidence="3 4" key="1">
    <citation type="journal article" date="2015" name="Genome Announc.">
        <title>Draft Genome Sequence of Clostridium tyrobutyricum Strain DIVETGP, Isolated from Cow's Milk for Grana Padano Production.</title>
        <authorList>
            <person name="Soggiu A."/>
            <person name="Piras C."/>
            <person name="Gaiarsa S."/>
            <person name="Sassera D."/>
            <person name="Roncada P."/>
            <person name="Bendixen E."/>
            <person name="Brasca M."/>
            <person name="Bonizzi L."/>
        </authorList>
    </citation>
    <scope>NUCLEOTIDE SEQUENCE [LARGE SCALE GENOMIC DNA]</scope>
    <source>
        <strain evidence="3 4">DIVETGP</strain>
    </source>
</reference>
<dbReference type="InterPro" id="IPR006015">
    <property type="entry name" value="Universal_stress_UspA"/>
</dbReference>
<evidence type="ECO:0000313" key="4">
    <source>
        <dbReference type="Proteomes" id="UP000019482"/>
    </source>
</evidence>
<dbReference type="PANTHER" id="PTHR46268:SF6">
    <property type="entry name" value="UNIVERSAL STRESS PROTEIN UP12"/>
    <property type="match status" value="1"/>
</dbReference>
<dbReference type="Pfam" id="PF00582">
    <property type="entry name" value="Usp"/>
    <property type="match status" value="1"/>
</dbReference>
<comment type="caution">
    <text evidence="3">The sequence shown here is derived from an EMBL/GenBank/DDBJ whole genome shotgun (WGS) entry which is preliminary data.</text>
</comment>
<dbReference type="PANTHER" id="PTHR46268">
    <property type="entry name" value="STRESS RESPONSE PROTEIN NHAX"/>
    <property type="match status" value="1"/>
</dbReference>
<dbReference type="AlphaFoldDB" id="W6N5A7"/>
<evidence type="ECO:0000313" key="3">
    <source>
        <dbReference type="EMBL" id="CDL91758.1"/>
    </source>
</evidence>
<dbReference type="RefSeq" id="WP_017751897.1">
    <property type="nucleotide sequence ID" value="NZ_CBXI010000032.1"/>
</dbReference>
<dbReference type="OrthoDB" id="9794782at2"/>
<protein>
    <submittedName>
        <fullName evidence="3">Predicted universal stress protein</fullName>
    </submittedName>
</protein>
<dbReference type="EMBL" id="CBXI010000032">
    <property type="protein sequence ID" value="CDL91758.1"/>
    <property type="molecule type" value="Genomic_DNA"/>
</dbReference>
<keyword evidence="4" id="KW-1185">Reference proteome</keyword>
<evidence type="ECO:0000256" key="1">
    <source>
        <dbReference type="ARBA" id="ARBA00008791"/>
    </source>
</evidence>
<gene>
    <name evidence="3" type="ORF">CTDIVETGP_1828</name>
</gene>
<feature type="domain" description="UspA" evidence="2">
    <location>
        <begin position="5"/>
        <end position="135"/>
    </location>
</feature>
<name>W6N5A7_CLOTY</name>
<sequence length="137" mass="15718">MNNKKKILVPLDGTERSMHSIDWLKNFFKEDEVDITLMNVIEIVLGNDKIELDQRYYSEKASKEILDKAEDKLHGYKIAKYHTFGYAADKILKKAELDKFDIIVMTKSTKRGLDRMIGSVTNKVVRNAGTLVAIIPE</sequence>
<dbReference type="InterPro" id="IPR006016">
    <property type="entry name" value="UspA"/>
</dbReference>
<dbReference type="SUPFAM" id="SSF52402">
    <property type="entry name" value="Adenine nucleotide alpha hydrolases-like"/>
    <property type="match status" value="1"/>
</dbReference>
<dbReference type="CDD" id="cd00293">
    <property type="entry name" value="USP-like"/>
    <property type="match status" value="1"/>
</dbReference>
<dbReference type="Proteomes" id="UP000019482">
    <property type="component" value="Unassembled WGS sequence"/>
</dbReference>
<accession>W6N5A7</accession>
<evidence type="ECO:0000259" key="2">
    <source>
        <dbReference type="Pfam" id="PF00582"/>
    </source>
</evidence>
<dbReference type="InterPro" id="IPR014729">
    <property type="entry name" value="Rossmann-like_a/b/a_fold"/>
</dbReference>
<comment type="similarity">
    <text evidence="1">Belongs to the universal stress protein A family.</text>
</comment>
<dbReference type="PRINTS" id="PR01438">
    <property type="entry name" value="UNVRSLSTRESS"/>
</dbReference>
<dbReference type="GeneID" id="29418543"/>
<dbReference type="Gene3D" id="3.40.50.620">
    <property type="entry name" value="HUPs"/>
    <property type="match status" value="1"/>
</dbReference>